<dbReference type="GO" id="GO:0000160">
    <property type="term" value="P:phosphorelay signal transduction system"/>
    <property type="evidence" value="ECO:0007669"/>
    <property type="project" value="InterPro"/>
</dbReference>
<dbReference type="SMART" id="SM00448">
    <property type="entry name" value="REC"/>
    <property type="match status" value="1"/>
</dbReference>
<dbReference type="PRINTS" id="PR00038">
    <property type="entry name" value="HTHLUXR"/>
</dbReference>
<accession>A0A1H7CWV7</accession>
<evidence type="ECO:0000313" key="9">
    <source>
        <dbReference type="Proteomes" id="UP000199223"/>
    </source>
</evidence>
<evidence type="ECO:0000259" key="6">
    <source>
        <dbReference type="PROSITE" id="PS50043"/>
    </source>
</evidence>
<dbReference type="Pfam" id="PF00196">
    <property type="entry name" value="GerE"/>
    <property type="match status" value="1"/>
</dbReference>
<dbReference type="CDD" id="cd06170">
    <property type="entry name" value="LuxR_C_like"/>
    <property type="match status" value="1"/>
</dbReference>
<dbReference type="InterPro" id="IPR039420">
    <property type="entry name" value="WalR-like"/>
</dbReference>
<dbReference type="InterPro" id="IPR001789">
    <property type="entry name" value="Sig_transdc_resp-reg_receiver"/>
</dbReference>
<evidence type="ECO:0000256" key="4">
    <source>
        <dbReference type="ARBA" id="ARBA00023163"/>
    </source>
</evidence>
<evidence type="ECO:0000256" key="3">
    <source>
        <dbReference type="ARBA" id="ARBA00023125"/>
    </source>
</evidence>
<keyword evidence="1 5" id="KW-0597">Phosphoprotein</keyword>
<dbReference type="InterPro" id="IPR016032">
    <property type="entry name" value="Sig_transdc_resp-reg_C-effctor"/>
</dbReference>
<dbReference type="RefSeq" id="WP_092265891.1">
    <property type="nucleotide sequence ID" value="NZ_FNZA01000047.1"/>
</dbReference>
<feature type="domain" description="Response regulatory" evidence="7">
    <location>
        <begin position="9"/>
        <end position="125"/>
    </location>
</feature>
<evidence type="ECO:0000256" key="5">
    <source>
        <dbReference type="PROSITE-ProRule" id="PRU00169"/>
    </source>
</evidence>
<dbReference type="PANTHER" id="PTHR43214">
    <property type="entry name" value="TWO-COMPONENT RESPONSE REGULATOR"/>
    <property type="match status" value="1"/>
</dbReference>
<dbReference type="PROSITE" id="PS50110">
    <property type="entry name" value="RESPONSE_REGULATORY"/>
    <property type="match status" value="1"/>
</dbReference>
<dbReference type="Proteomes" id="UP000199223">
    <property type="component" value="Unassembled WGS sequence"/>
</dbReference>
<keyword evidence="4" id="KW-0804">Transcription</keyword>
<dbReference type="SUPFAM" id="SSF52172">
    <property type="entry name" value="CheY-like"/>
    <property type="match status" value="1"/>
</dbReference>
<dbReference type="AlphaFoldDB" id="A0A1H7CWV7"/>
<sequence>MTASEPPIRVLIADDHALFRDGLRALLLAAPEFEVIGEAATGDDAVHLALRELPQLILMDLQMPGLSGVQATRRIMAEHPELHVLMLTMFDDDASVFDAMRAGARGYLLKGAGHQDVLRALHAAASGEAIFSPGIAARLGRYFAGLSTHRQPDAFPQLTAREQEVLALIAQGRSNAGIARQLDIRPKTVRNHITSIFDKLQVADRAEAILRARAAGWDTDEE</sequence>
<dbReference type="PANTHER" id="PTHR43214:SF24">
    <property type="entry name" value="TRANSCRIPTIONAL REGULATORY PROTEIN NARL-RELATED"/>
    <property type="match status" value="1"/>
</dbReference>
<evidence type="ECO:0000256" key="1">
    <source>
        <dbReference type="ARBA" id="ARBA00022553"/>
    </source>
</evidence>
<feature type="modified residue" description="4-aspartylphosphate" evidence="5">
    <location>
        <position position="60"/>
    </location>
</feature>
<dbReference type="Gene3D" id="3.40.50.2300">
    <property type="match status" value="1"/>
</dbReference>
<dbReference type="EMBL" id="FNZA01000047">
    <property type="protein sequence ID" value="SEJ94203.1"/>
    <property type="molecule type" value="Genomic_DNA"/>
</dbReference>
<dbReference type="PROSITE" id="PS50043">
    <property type="entry name" value="HTH_LUXR_2"/>
    <property type="match status" value="1"/>
</dbReference>
<dbReference type="InterPro" id="IPR058245">
    <property type="entry name" value="NreC/VraR/RcsB-like_REC"/>
</dbReference>
<evidence type="ECO:0000256" key="2">
    <source>
        <dbReference type="ARBA" id="ARBA00023015"/>
    </source>
</evidence>
<gene>
    <name evidence="8" type="ORF">SAMN04488058_1472</name>
</gene>
<evidence type="ECO:0000313" key="8">
    <source>
        <dbReference type="EMBL" id="SEJ94203.1"/>
    </source>
</evidence>
<dbReference type="CDD" id="cd17535">
    <property type="entry name" value="REC_NarL-like"/>
    <property type="match status" value="1"/>
</dbReference>
<reference evidence="9" key="1">
    <citation type="submission" date="2016-10" db="EMBL/GenBank/DDBJ databases">
        <authorList>
            <person name="Varghese N."/>
            <person name="Submissions S."/>
        </authorList>
    </citation>
    <scope>NUCLEOTIDE SEQUENCE [LARGE SCALE GENOMIC DNA]</scope>
    <source>
        <strain evidence="9">CGMCC 1.10218</strain>
    </source>
</reference>
<organism evidence="8 9">
    <name type="scientific">Deinococcus reticulitermitis</name>
    <dbReference type="NCBI Taxonomy" id="856736"/>
    <lineage>
        <taxon>Bacteria</taxon>
        <taxon>Thermotogati</taxon>
        <taxon>Deinococcota</taxon>
        <taxon>Deinococci</taxon>
        <taxon>Deinococcales</taxon>
        <taxon>Deinococcaceae</taxon>
        <taxon>Deinococcus</taxon>
    </lineage>
</organism>
<keyword evidence="2" id="KW-0805">Transcription regulation</keyword>
<dbReference type="STRING" id="856736.SAMN04488058_1472"/>
<dbReference type="InterPro" id="IPR000792">
    <property type="entry name" value="Tscrpt_reg_LuxR_C"/>
</dbReference>
<dbReference type="Pfam" id="PF00072">
    <property type="entry name" value="Response_reg"/>
    <property type="match status" value="1"/>
</dbReference>
<dbReference type="PROSITE" id="PS00622">
    <property type="entry name" value="HTH_LUXR_1"/>
    <property type="match status" value="1"/>
</dbReference>
<dbReference type="SMART" id="SM00421">
    <property type="entry name" value="HTH_LUXR"/>
    <property type="match status" value="1"/>
</dbReference>
<keyword evidence="3" id="KW-0238">DNA-binding</keyword>
<dbReference type="GO" id="GO:0006355">
    <property type="term" value="P:regulation of DNA-templated transcription"/>
    <property type="evidence" value="ECO:0007669"/>
    <property type="project" value="InterPro"/>
</dbReference>
<name>A0A1H7CWV7_9DEIO</name>
<keyword evidence="9" id="KW-1185">Reference proteome</keyword>
<evidence type="ECO:0000259" key="7">
    <source>
        <dbReference type="PROSITE" id="PS50110"/>
    </source>
</evidence>
<feature type="domain" description="HTH luxR-type" evidence="6">
    <location>
        <begin position="151"/>
        <end position="216"/>
    </location>
</feature>
<dbReference type="GO" id="GO:0003677">
    <property type="term" value="F:DNA binding"/>
    <property type="evidence" value="ECO:0007669"/>
    <property type="project" value="UniProtKB-KW"/>
</dbReference>
<dbReference type="SUPFAM" id="SSF46894">
    <property type="entry name" value="C-terminal effector domain of the bipartite response regulators"/>
    <property type="match status" value="1"/>
</dbReference>
<protein>
    <submittedName>
        <fullName evidence="8">Two component transcriptional regulator, LuxR family</fullName>
    </submittedName>
</protein>
<proteinExistence type="predicted"/>
<dbReference type="InterPro" id="IPR011006">
    <property type="entry name" value="CheY-like_superfamily"/>
</dbReference>
<dbReference type="OrthoDB" id="72751at2"/>